<evidence type="ECO:0000256" key="10">
    <source>
        <dbReference type="ARBA" id="ARBA00049506"/>
    </source>
</evidence>
<keyword evidence="6 11" id="KW-0812">Transmembrane</keyword>
<evidence type="ECO:0000256" key="9">
    <source>
        <dbReference type="ARBA" id="ARBA00023136"/>
    </source>
</evidence>
<keyword evidence="8 11" id="KW-1133">Transmembrane helix</keyword>
<reference evidence="12 13" key="1">
    <citation type="submission" date="2015-09" db="EMBL/GenBank/DDBJ databases">
        <title>Draft genome of the parasitic nematode Teladorsagia circumcincta isolate WARC Sus (inbred).</title>
        <authorList>
            <person name="Mitreva M."/>
        </authorList>
    </citation>
    <scope>NUCLEOTIDE SEQUENCE [LARGE SCALE GENOMIC DNA]</scope>
    <source>
        <strain evidence="12 13">S</strain>
    </source>
</reference>
<keyword evidence="9 11" id="KW-0472">Membrane</keyword>
<proteinExistence type="predicted"/>
<feature type="transmembrane region" description="Helical" evidence="11">
    <location>
        <begin position="104"/>
        <end position="122"/>
    </location>
</feature>
<organism evidence="12 13">
    <name type="scientific">Teladorsagia circumcincta</name>
    <name type="common">Brown stomach worm</name>
    <name type="synonym">Ostertagia circumcincta</name>
    <dbReference type="NCBI Taxonomy" id="45464"/>
    <lineage>
        <taxon>Eukaryota</taxon>
        <taxon>Metazoa</taxon>
        <taxon>Ecdysozoa</taxon>
        <taxon>Nematoda</taxon>
        <taxon>Chromadorea</taxon>
        <taxon>Rhabditida</taxon>
        <taxon>Rhabditina</taxon>
        <taxon>Rhabditomorpha</taxon>
        <taxon>Strongyloidea</taxon>
        <taxon>Trichostrongylidae</taxon>
        <taxon>Teladorsagia</taxon>
    </lineage>
</organism>
<dbReference type="AlphaFoldDB" id="A0A2G9UXU7"/>
<dbReference type="Pfam" id="PF05208">
    <property type="entry name" value="ALG3"/>
    <property type="match status" value="2"/>
</dbReference>
<sequence length="334" mass="38424">MSLKDDVLRLLFTVNDKGFILMSAAVFFVDAIITFLIIQRVPYTEIDWSTYMQQVECFTIKNIRNYSEIEGDTGPVVYPAGHLWTYSVFHALTNAGKNIRAAQYIFMGLYLLNLLAALRLYYKSNKVYVGLPFLIHDPISYIRRSFDLGRVFLFKWTVNWRFLPEEIFLSPRLHLALLSFHLVVLMMERTGGVGLHVSPFIKPQDIGSLLNKAGFDLVTLDSDEIQVGYPNMMALMYDLQLMAESHCTFTRSRTIRKDVLLAADAIYKAMYEKDDRYPATFRVISFIGWKPGPNMPKPAKRGSQNVSFKDLGKIVEDPRLLEKLSKKEDDSEKK</sequence>
<evidence type="ECO:0000256" key="3">
    <source>
        <dbReference type="ARBA" id="ARBA00011964"/>
    </source>
</evidence>
<keyword evidence="13" id="KW-1185">Reference proteome</keyword>
<dbReference type="InterPro" id="IPR007873">
    <property type="entry name" value="Glycosyltransferase_ALG3"/>
</dbReference>
<dbReference type="EMBL" id="KZ345185">
    <property type="protein sequence ID" value="PIO75065.1"/>
    <property type="molecule type" value="Genomic_DNA"/>
</dbReference>
<comment type="catalytic activity">
    <reaction evidence="10">
        <text>an alpha-D-Man-(1-&gt;2)-alpha-D-Man-(1-&gt;2)-alpha-D-Man-(1-&gt;3)-[alpha-D-Man-(1-&gt;6)]-beta-D-Man-(1-&gt;4)-beta-D-GlcNAc-(1-&gt;4)-alpha-D-GlcNAc-diphospho-di-trans,poly-cis-dolichol + a di-trans,poly-cis-dolichyl beta-D-mannosyl phosphate = an alpha-D-Man-(1-&gt;2)-alpha-D-Man-(1-&gt;2)-alpha-D-Man-(1-&gt;3)-[alpha-D-Man-(1-&gt;3)-alpha-D-Man-(1-&gt;6)]-beta-D-Man-(1-&gt;4)-beta-D-GlcNAc-(1-&gt;4)-alpha-D-GlcNAc-diphospho-di-trans,poly-cis-dolichol + a di-trans,poly-cis-dolichyl phosphate + H(+)</text>
        <dbReference type="Rhea" id="RHEA:29527"/>
        <dbReference type="Rhea" id="RHEA-COMP:19498"/>
        <dbReference type="Rhea" id="RHEA-COMP:19501"/>
        <dbReference type="Rhea" id="RHEA-COMP:19516"/>
        <dbReference type="Rhea" id="RHEA-COMP:19517"/>
        <dbReference type="ChEBI" id="CHEBI:15378"/>
        <dbReference type="ChEBI" id="CHEBI:57683"/>
        <dbReference type="ChEBI" id="CHEBI:58211"/>
        <dbReference type="ChEBI" id="CHEBI:132515"/>
        <dbReference type="ChEBI" id="CHEBI:132516"/>
        <dbReference type="EC" id="2.4.1.258"/>
    </reaction>
    <physiologicalReaction direction="left-to-right" evidence="10">
        <dbReference type="Rhea" id="RHEA:29528"/>
    </physiologicalReaction>
</comment>
<feature type="transmembrane region" description="Helical" evidence="11">
    <location>
        <begin position="20"/>
        <end position="38"/>
    </location>
</feature>
<dbReference type="Proteomes" id="UP000230423">
    <property type="component" value="Unassembled WGS sequence"/>
</dbReference>
<evidence type="ECO:0000256" key="11">
    <source>
        <dbReference type="SAM" id="Phobius"/>
    </source>
</evidence>
<keyword evidence="7" id="KW-0256">Endoplasmic reticulum</keyword>
<comment type="subcellular location">
    <subcellularLocation>
        <location evidence="1">Endoplasmic reticulum membrane</location>
        <topology evidence="1">Multi-pass membrane protein</topology>
    </subcellularLocation>
</comment>
<evidence type="ECO:0000313" key="13">
    <source>
        <dbReference type="Proteomes" id="UP000230423"/>
    </source>
</evidence>
<keyword evidence="5" id="KW-0808">Transferase</keyword>
<evidence type="ECO:0000256" key="5">
    <source>
        <dbReference type="ARBA" id="ARBA00022679"/>
    </source>
</evidence>
<evidence type="ECO:0000256" key="2">
    <source>
        <dbReference type="ARBA" id="ARBA00004922"/>
    </source>
</evidence>
<dbReference type="PANTHER" id="PTHR12646">
    <property type="entry name" value="NOT56 - RELATED"/>
    <property type="match status" value="1"/>
</dbReference>
<evidence type="ECO:0000313" key="12">
    <source>
        <dbReference type="EMBL" id="PIO75065.1"/>
    </source>
</evidence>
<dbReference type="GO" id="GO:0052925">
    <property type="term" value="F:dol-P-Man:Man(5)GlcNAc(2)-PP-Dol alpha-1,3-mannosyltransferase activity"/>
    <property type="evidence" value="ECO:0007669"/>
    <property type="project" value="UniProtKB-EC"/>
</dbReference>
<dbReference type="PANTHER" id="PTHR12646:SF0">
    <property type="entry name" value="DOL-P-MAN:MAN(5)GLCNAC(2)-PP-DOL ALPHA-1,3-MANNOSYLTRANSFERASE"/>
    <property type="match status" value="1"/>
</dbReference>
<evidence type="ECO:0000256" key="8">
    <source>
        <dbReference type="ARBA" id="ARBA00022989"/>
    </source>
</evidence>
<comment type="pathway">
    <text evidence="2">Protein modification; protein glycosylation.</text>
</comment>
<accession>A0A2G9UXU7</accession>
<name>A0A2G9UXU7_TELCI</name>
<protein>
    <recommendedName>
        <fullName evidence="3">dolichyl-P-Man:Man5GlcNAc2-PP-dolichol alpha-1,3-mannosyltransferase</fullName>
        <ecNumber evidence="3">2.4.1.258</ecNumber>
    </recommendedName>
</protein>
<gene>
    <name evidence="12" type="ORF">TELCIR_02908</name>
</gene>
<dbReference type="EC" id="2.4.1.258" evidence="3"/>
<keyword evidence="4" id="KW-0328">Glycosyltransferase</keyword>
<evidence type="ECO:0000256" key="6">
    <source>
        <dbReference type="ARBA" id="ARBA00022692"/>
    </source>
</evidence>
<evidence type="ECO:0000256" key="7">
    <source>
        <dbReference type="ARBA" id="ARBA00022824"/>
    </source>
</evidence>
<dbReference type="OrthoDB" id="16816at2759"/>
<evidence type="ECO:0000256" key="4">
    <source>
        <dbReference type="ARBA" id="ARBA00022676"/>
    </source>
</evidence>
<dbReference type="GO" id="GO:0005789">
    <property type="term" value="C:endoplasmic reticulum membrane"/>
    <property type="evidence" value="ECO:0007669"/>
    <property type="project" value="UniProtKB-SubCell"/>
</dbReference>
<evidence type="ECO:0000256" key="1">
    <source>
        <dbReference type="ARBA" id="ARBA00004477"/>
    </source>
</evidence>